<gene>
    <name evidence="2" type="ORF">FME351_LOCUS28983</name>
    <name evidence="1" type="ORF">KIK155_LOCUS21864</name>
</gene>
<proteinExistence type="predicted"/>
<comment type="caution">
    <text evidence="2">The sequence shown here is derived from an EMBL/GenBank/DDBJ whole genome shotgun (WGS) entry which is preliminary data.</text>
</comment>
<organism evidence="2 3">
    <name type="scientific">Rotaria socialis</name>
    <dbReference type="NCBI Taxonomy" id="392032"/>
    <lineage>
        <taxon>Eukaryota</taxon>
        <taxon>Metazoa</taxon>
        <taxon>Spiralia</taxon>
        <taxon>Gnathifera</taxon>
        <taxon>Rotifera</taxon>
        <taxon>Eurotatoria</taxon>
        <taxon>Bdelloidea</taxon>
        <taxon>Philodinida</taxon>
        <taxon>Philodinidae</taxon>
        <taxon>Rotaria</taxon>
    </lineage>
</organism>
<evidence type="ECO:0000313" key="1">
    <source>
        <dbReference type="EMBL" id="CAF3619943.1"/>
    </source>
</evidence>
<dbReference type="AlphaFoldDB" id="A0A818W679"/>
<dbReference type="EMBL" id="CAJNYU010004045">
    <property type="protein sequence ID" value="CAF3719901.1"/>
    <property type="molecule type" value="Genomic_DNA"/>
</dbReference>
<protein>
    <submittedName>
        <fullName evidence="2">Uncharacterized protein</fullName>
    </submittedName>
</protein>
<dbReference type="Proteomes" id="UP000663865">
    <property type="component" value="Unassembled WGS sequence"/>
</dbReference>
<dbReference type="EMBL" id="CAJNYV010003891">
    <property type="protein sequence ID" value="CAF3619943.1"/>
    <property type="molecule type" value="Genomic_DNA"/>
</dbReference>
<evidence type="ECO:0000313" key="3">
    <source>
        <dbReference type="Proteomes" id="UP000663869"/>
    </source>
</evidence>
<dbReference type="Proteomes" id="UP000663869">
    <property type="component" value="Unassembled WGS sequence"/>
</dbReference>
<name>A0A818W679_9BILA</name>
<evidence type="ECO:0000313" key="2">
    <source>
        <dbReference type="EMBL" id="CAF3719901.1"/>
    </source>
</evidence>
<sequence length="120" mass="13765">MLLKTSKDHCRQFRAMSQTAIGCKYYELKRDIEQAKPSIVTLHATINSEKQNSMPINTLFSMKKFALVKSTIINENIQAADVDNQIKLPLSRHQNRLATLEYKFGLKLSEVNGPSEKRLR</sequence>
<reference evidence="2" key="1">
    <citation type="submission" date="2021-02" db="EMBL/GenBank/DDBJ databases">
        <authorList>
            <person name="Nowell W R."/>
        </authorList>
    </citation>
    <scope>NUCLEOTIDE SEQUENCE</scope>
</reference>
<accession>A0A818W679</accession>